<keyword evidence="3" id="KW-0677">Repeat</keyword>
<feature type="transmembrane region" description="Helical" evidence="5">
    <location>
        <begin position="2813"/>
        <end position="2841"/>
    </location>
</feature>
<protein>
    <submittedName>
        <fullName evidence="6">Uncharacterized protein</fullName>
    </submittedName>
</protein>
<dbReference type="SMART" id="SM00365">
    <property type="entry name" value="LRR_SD22"/>
    <property type="match status" value="18"/>
</dbReference>
<feature type="transmembrane region" description="Helical" evidence="5">
    <location>
        <begin position="2392"/>
        <end position="2414"/>
    </location>
</feature>
<feature type="transmembrane region" description="Helical" evidence="5">
    <location>
        <begin position="2655"/>
        <end position="2674"/>
    </location>
</feature>
<feature type="transmembrane region" description="Helical" evidence="5">
    <location>
        <begin position="2732"/>
        <end position="2752"/>
    </location>
</feature>
<feature type="transmembrane region" description="Helical" evidence="5">
    <location>
        <begin position="541"/>
        <end position="560"/>
    </location>
</feature>
<dbReference type="SMART" id="SM00364">
    <property type="entry name" value="LRR_BAC"/>
    <property type="match status" value="43"/>
</dbReference>
<keyword evidence="8" id="KW-1185">Reference proteome</keyword>
<dbReference type="EMBL" id="CAMXCT030000639">
    <property type="protein sequence ID" value="CAL4768823.1"/>
    <property type="molecule type" value="Genomic_DNA"/>
</dbReference>
<keyword evidence="2" id="KW-0732">Signal</keyword>
<feature type="transmembrane region" description="Helical" evidence="5">
    <location>
        <begin position="2853"/>
        <end position="2875"/>
    </location>
</feature>
<dbReference type="PANTHER" id="PTHR45712:SF22">
    <property type="entry name" value="INSULIN-LIKE GROWTH FACTOR-BINDING PROTEIN COMPLEX ACID LABILE SUBUNIT"/>
    <property type="match status" value="1"/>
</dbReference>
<feature type="transmembrane region" description="Helical" evidence="5">
    <location>
        <begin position="702"/>
        <end position="730"/>
    </location>
</feature>
<dbReference type="SUPFAM" id="SSF52058">
    <property type="entry name" value="L domain-like"/>
    <property type="match status" value="4"/>
</dbReference>
<organism evidence="6">
    <name type="scientific">Cladocopium goreaui</name>
    <dbReference type="NCBI Taxonomy" id="2562237"/>
    <lineage>
        <taxon>Eukaryota</taxon>
        <taxon>Sar</taxon>
        <taxon>Alveolata</taxon>
        <taxon>Dinophyceae</taxon>
        <taxon>Suessiales</taxon>
        <taxon>Symbiodiniaceae</taxon>
        <taxon>Cladocopium</taxon>
    </lineage>
</organism>
<dbReference type="PROSITE" id="PS51450">
    <property type="entry name" value="LRR"/>
    <property type="match status" value="32"/>
</dbReference>
<dbReference type="OrthoDB" id="10022853at2759"/>
<dbReference type="InterPro" id="IPR032675">
    <property type="entry name" value="LRR_dom_sf"/>
</dbReference>
<dbReference type="PANTHER" id="PTHR45712">
    <property type="entry name" value="AGAP008170-PA"/>
    <property type="match status" value="1"/>
</dbReference>
<evidence type="ECO:0000256" key="4">
    <source>
        <dbReference type="ARBA" id="ARBA00023180"/>
    </source>
</evidence>
<reference evidence="6" key="1">
    <citation type="submission" date="2022-10" db="EMBL/GenBank/DDBJ databases">
        <authorList>
            <person name="Chen Y."/>
            <person name="Dougan E. K."/>
            <person name="Chan C."/>
            <person name="Rhodes N."/>
            <person name="Thang M."/>
        </authorList>
    </citation>
    <scope>NUCLEOTIDE SEQUENCE</scope>
</reference>
<dbReference type="SMART" id="SM00369">
    <property type="entry name" value="LRR_TYP"/>
    <property type="match status" value="55"/>
</dbReference>
<evidence type="ECO:0000256" key="5">
    <source>
        <dbReference type="SAM" id="Phobius"/>
    </source>
</evidence>
<feature type="transmembrane region" description="Helical" evidence="5">
    <location>
        <begin position="2949"/>
        <end position="2971"/>
    </location>
</feature>
<name>A0A9P1BXX1_9DINO</name>
<feature type="transmembrane region" description="Helical" evidence="5">
    <location>
        <begin position="742"/>
        <end position="764"/>
    </location>
</feature>
<reference evidence="7" key="2">
    <citation type="submission" date="2024-04" db="EMBL/GenBank/DDBJ databases">
        <authorList>
            <person name="Chen Y."/>
            <person name="Shah S."/>
            <person name="Dougan E. K."/>
            <person name="Thang M."/>
            <person name="Chan C."/>
        </authorList>
    </citation>
    <scope>NUCLEOTIDE SEQUENCE [LARGE SCALE GENOMIC DNA]</scope>
</reference>
<dbReference type="GO" id="GO:0005615">
    <property type="term" value="C:extracellular space"/>
    <property type="evidence" value="ECO:0007669"/>
    <property type="project" value="TreeGrafter"/>
</dbReference>
<dbReference type="Gene3D" id="3.80.10.10">
    <property type="entry name" value="Ribonuclease Inhibitor"/>
    <property type="match status" value="12"/>
</dbReference>
<evidence type="ECO:0000313" key="7">
    <source>
        <dbReference type="EMBL" id="CAL1134886.1"/>
    </source>
</evidence>
<keyword evidence="5" id="KW-0472">Membrane</keyword>
<evidence type="ECO:0000313" key="6">
    <source>
        <dbReference type="EMBL" id="CAI3981511.1"/>
    </source>
</evidence>
<evidence type="ECO:0000256" key="2">
    <source>
        <dbReference type="ARBA" id="ARBA00022729"/>
    </source>
</evidence>
<accession>A0A9P1BXX1</accession>
<keyword evidence="1" id="KW-0433">Leucine-rich repeat</keyword>
<feature type="transmembrane region" description="Helical" evidence="5">
    <location>
        <begin position="662"/>
        <end position="682"/>
    </location>
</feature>
<dbReference type="Proteomes" id="UP001152797">
    <property type="component" value="Unassembled WGS sequence"/>
</dbReference>
<dbReference type="InterPro" id="IPR050333">
    <property type="entry name" value="SLRP"/>
</dbReference>
<feature type="transmembrane region" description="Helical" evidence="5">
    <location>
        <begin position="618"/>
        <end position="638"/>
    </location>
</feature>
<dbReference type="Pfam" id="PF13855">
    <property type="entry name" value="LRR_8"/>
    <property type="match status" value="14"/>
</dbReference>
<dbReference type="FunFam" id="3.80.10.10:FF:000732">
    <property type="entry name" value="GD11101"/>
    <property type="match status" value="4"/>
</dbReference>
<dbReference type="EMBL" id="CAMXCT020000639">
    <property type="protein sequence ID" value="CAL1134886.1"/>
    <property type="molecule type" value="Genomic_DNA"/>
</dbReference>
<keyword evidence="5" id="KW-1133">Transmembrane helix</keyword>
<keyword evidence="5" id="KW-0812">Transmembrane</keyword>
<feature type="transmembrane region" description="Helical" evidence="5">
    <location>
        <begin position="292"/>
        <end position="314"/>
    </location>
</feature>
<dbReference type="SUPFAM" id="SSF52047">
    <property type="entry name" value="RNI-like"/>
    <property type="match status" value="2"/>
</dbReference>
<gene>
    <name evidence="6" type="ORF">C1SCF055_LOCUS9292</name>
</gene>
<dbReference type="InterPro" id="IPR003591">
    <property type="entry name" value="Leu-rich_rpt_typical-subtyp"/>
</dbReference>
<dbReference type="Pfam" id="PF00560">
    <property type="entry name" value="LRR_1"/>
    <property type="match status" value="1"/>
</dbReference>
<evidence type="ECO:0000256" key="1">
    <source>
        <dbReference type="ARBA" id="ARBA00022614"/>
    </source>
</evidence>
<evidence type="ECO:0000256" key="3">
    <source>
        <dbReference type="ARBA" id="ARBA00022737"/>
    </source>
</evidence>
<sequence>MPLLGFLTKALREANFPTLLAQKAGLSVDISKADASKAEDKIRILNCIRLPQARTKELTDVAPLQDPNYSAVNKALAAHFAIASWFGAVTQGHDTSNLRRALAADSSRHMVELSFTGCRGFGDDSLQQLLNHLPRKLRLLRLDLAFSGVQSWNFQKEMPPLEQLTLRFTGSRLADASGLAQMLDTEQCLAGSLVELGSWEPLTKLHLEELVLQLKRCGQEVELAGSKAVDYVDFDDAIDDCGGRAWRWAELSLLFTLQAAAEIQQRTTLAVILLSLYPVACLSLEESLGVPWAAICTLLSVIVLSSIVTTSIRFDTVRAQILKEAVATEASYSQVLQLPETQSVMLRVPTMGCGYADPRELRQQSEDLAGIFLGAQQHLPLLRRAMNVALPDATLKLKLLTNLIDEEKRSPQQVLDALRFELMCENMQSVQEAFKGLEDRLASEEMVALGVRIAAVRDTFAEMSGASGQKCCQVVLQVEDYYSSVFLMDVTLTRLENQLSDLTKLADNFGLLDDVKSKWETSLRLCNDASSVGPLTMAGTIFLQIVALVVSFFMAVQYFLRYAPRRLFGLFPPWCRVVMKLDENRHAAMRRIRSRLSDFLLDALLLDTEESNETFLEAAFLALPYLVLVVVFLLQLLCRKTSRKRPRPTEVLYEKYFGLRGAYYPFKVAIFQCFTVAVQALGKISLLGGLVTFAQEEQDANAILWLSVGFWAFCALLCWNSLYPAFLLMFPDTAWARIGAAFMDAALDLGYILTYLGMVLVAMLRLQTASEGWGNFGEDLTLQFSNRISPVFAFPTDFLGYGAVYFNLAHACCIAHILQQTNWSLPVRPRCFPCRCSGNADSAGQQIDSCTLAAVLRQKQVNLAAKSITAVGPKAFSSLGHVQRLSLANNSLIHLPPGLFEGLSSLEQLDLTRVELATLHEDSFRGLEQLKLLAMRHLSAPVSDNQLTELSAAMLQHLPLLEQLLLGGKRDKQNRVIVKGNRIQELGAIFGHNEQLQVIDFSENKLQKIDPATFAGLKKLRWLSLSYNQLTTIPVGAFQGLGQLQELDLDHNHFTTIPAGAFQGLSQLHELSLSYNWLTTIPAGTFQGLGQLQELSLGGNKLTTIPAGTFQDLGKLQTLDLGINQLTTIPAGTFQGLGQLQKLYLYSNKLTRIPAGTFQGLGQLQNLDLSFNPLTIPVGTFQGIGQLRELRLEYNGLTGIPAGTFQGIGQLKFLYLGSNQLTTIPARTFQGLSRLQELSLHSNKLTTIPKGAFQGLGKLQKLDLHSNMLTRIPAGTFQGLGQLQGLILYENRLTTIPAGTFQGLGQLKFLYLNSNQLATIPARTFQGLGKLQELYLSRNKLTTIPKGAFQGLGQLQELYLSRNKLTTIPKGAFQGLGQLQELELGSNNVLTTISKGAFQGLAKLQRLYLHSNKLTRIPAGTFQGLGQLRGLILYEIRLTTIPAGTFQGLGQLKFLNLRSNELTTLPAGTFQGIGQLRELRLENNELTGIPAGTFQGLGQLQRLYLHSNKLTTIPARTFQGLSRLQELSLSGNWLTRIPAGTFEGLGRLQKLNLDSNQLTRIPAGTFRGLDQLEELYLGGNQLTRIPPGIFHGLRQLKYLYLGSSQLKYLYLGSNQLTTIPARTFQDLGQLQELRLEYNKLTTIPTGTFHGLRQLQRLFLQSNKLTSIFTETFQDLGQLQELRLEYNKLTTIPTGTFHGLRQLQELNLGHNRLTTIPVGTFQGLDQLQREIWIPGALGCGQDCGTVEVFSCLVFQLLDFLGIFAMATAAVTVLGGAGASGVIPCPLPATVEDAICAVQKTQPGGWKNAVLSQGVQHLKPSTALEAAALLGFEDVYCTAGLVTCRAFDSSRAINVPQTECRGINLKQLSQLVDFIRDHAHLWMETYSGSPNFEQPLELQTFNLYHTSHWVIKPATLRYRCSFVELVAKDAETQFPCWFVSHAWQEAVCRFVACLRQHAELRNAVGLAYWVCAYANNQHKLQDEISANPRRTSFYKVEERNTGTPLLLDVAATDSSNEAHVITDGLAAPEARLMPLLGFLMKALREANFPTLLAQKGLSVDISKADAKEPEDKIRILNCIRLPEARTKARNKALAAHFAIASWFGAVTQGHNTSNLRKALAADSSRQMVELSFTGCRGFGDNSLQQLLNHLPQLRLLRLDLAFSGVQSWNVQEEMPPLEQLTLRFTGSRLADASGLAQMLETEQCLARSLVELGSWEPLTKLHLEELVLQLKRCGQVPPEAKQSLYECVKQLKRARRGLDLRLTIEGVAEPSWSWSWSGCQPQVQEVELAGSKAVDYVDFDDAIGDSGGRAPFPCSHSRCHEFHENVHGFCPKHRLLRHCWKLASWWRTAWRWVELSLLFTLQAAAEIQQRTTLAVILLSLYPVACLSLEESLGVPWAAICTLLSVIVLSSIVTTSIRFDTVRAQILQEAVATEASYSQVLQLPEAQNVIGVPWLPSHAGNMLRVPTMGCGFADPRDLRQQCEDLAGIFLGAQQHLPLLRRAMNVALPDATLKLKRLTNLSDEEKRSPQQVLDALRFELMCENMQSVQEAFKGLKDRLASEDMVALGVRIAAVRDTFAEMSGASGQKCCQVVLQVDDYYSSVFLMDVTLTRLENQLSDLTTLADNFGLLDDVKSKWETSLRLCNDASSVGPLTMAGTIFLQIVALVVSFFMAVQYFLRYAPRRLFGLFPPWCRVVMKLDENRHAAMRRIRSRLSDFLLDALLLDTEESNETFLEAAFLALPYLVLVVVFLLQLLCRKTSRKRPRPTEEKYFGLRGAYYPFKVAIFQCFTVAVQALGKISLLGGLVTFAQEEQDATAIVWLSLGFWAFFALLCWNSLYPAFLLMFPDTAWARIGAAFMDAALDLGYILTYLGMVLVAMLRLQTASEGWGNFGEDLTLQFSNRISPVFAFPTDFLGYGAVYFNLAHACCIAHILQHTNWSLPVRPRGERQKRRVLPALFGCSLSIGLLSMLVILLVTQDVFPMTHGQDFRCFPCHCSDNADSAGQQIDSCTIAAVLRQKQVNLAAKNITAVDPKAFSSLGHVQRLSLANNTLIHLPPGLFEGLSSLEQLDLTRVELATLHEDSFRGLEQLKLLAMSDNQLTELSAAMMRHLPLLEQLLLGGKRVMRRIIVNGNRIEELGTIFGRNEQLQVIDLSQNLLQKIDPATFAGLGQLQKLDLGGNQLTTSPTGTFQDLGQLQELDLFGNQLTTIPAGTFQGLGQLQELDLFGNQLTTIPAGTFQGLGQLQLLNLGSNKLTIIPAGTFQGLDQLQLLNLYGNKLTTIPAGTFQGLDQLQLLNLYGNKLTRIPAGTFHGLGQLQKLNLVHNQLTRIPAGAFQGLDQLQGLRLEYNKLATIPAGTFQGLGQLQKLNLAHNQLTRIPAGTSQGLGQLQELDLYGNKLTTIPAATFQGLGQLQKLDLGGNQLTTIPTGTFQDLGQLQELDLGGNQLTTIPTGTFQDLGQLQELDLFGNQLTTIPAGTFQGLGQLQELDLFGNQLTTIPAGTFQGLGQLQLLNLGSNKLTTIPAGTFQGLDQLQLLNLYGNKLTTIPAGTFQGLDQLQLLNLYGNKLTRIPAGTFQGLGQLQKLNLAHNQLTRIPAGAFQGLDQLLRLWLNGNPWNSSSVCINSSSFPLLNDLRGVSFC</sequence>
<dbReference type="FunFam" id="3.80.10.10:FF:000770">
    <property type="entry name" value="Uncharacterized protein"/>
    <property type="match status" value="1"/>
</dbReference>
<proteinExistence type="predicted"/>
<evidence type="ECO:0000313" key="8">
    <source>
        <dbReference type="Proteomes" id="UP001152797"/>
    </source>
</evidence>
<dbReference type="FunFam" id="3.80.10.10:FF:001164">
    <property type="entry name" value="GH01279p"/>
    <property type="match status" value="5"/>
</dbReference>
<dbReference type="EMBL" id="CAMXCT010000639">
    <property type="protein sequence ID" value="CAI3981511.1"/>
    <property type="molecule type" value="Genomic_DNA"/>
</dbReference>
<keyword evidence="4" id="KW-0325">Glycoprotein</keyword>
<dbReference type="InterPro" id="IPR001611">
    <property type="entry name" value="Leu-rich_rpt"/>
</dbReference>
<comment type="caution">
    <text evidence="6">The sequence shown here is derived from an EMBL/GenBank/DDBJ whole genome shotgun (WGS) entry which is preliminary data.</text>
</comment>